<evidence type="ECO:0000313" key="3">
    <source>
        <dbReference type="EMBL" id="EON97091.1"/>
    </source>
</evidence>
<dbReference type="PANTHER" id="PTHR37848:SF1">
    <property type="entry name" value="SUN DOMAIN-CONTAINING PROTEIN"/>
    <property type="match status" value="1"/>
</dbReference>
<dbReference type="PANTHER" id="PTHR37848">
    <property type="entry name" value="EXPRESSED PROTEIN"/>
    <property type="match status" value="1"/>
</dbReference>
<accession>R8BCS0</accession>
<dbReference type="RefSeq" id="XP_007918134.1">
    <property type="nucleotide sequence ID" value="XM_007919943.1"/>
</dbReference>
<dbReference type="Proteomes" id="UP000014074">
    <property type="component" value="Unassembled WGS sequence"/>
</dbReference>
<dbReference type="EMBL" id="KB933290">
    <property type="protein sequence ID" value="EON97091.1"/>
    <property type="molecule type" value="Genomic_DNA"/>
</dbReference>
<dbReference type="eggNOG" id="ENOG502S4VJ">
    <property type="taxonomic scope" value="Eukaryota"/>
</dbReference>
<keyword evidence="2" id="KW-0812">Transmembrane</keyword>
<name>R8BCS0_PHAM7</name>
<dbReference type="KEGG" id="tmn:UCRPA7_7411"/>
<dbReference type="AlphaFoldDB" id="R8BCS0"/>
<sequence>MGKPSIDRAPYSDDAVSLHTQPGDSYLDHDAPELQDDDLPPLYEDVADSSSSSAPLLASTPTNVLPPSAISCTYKDANTGLECFLDPQLDADPKYLESHLRYWASIPPRPYVRVFGSHRERVDNNGKKENKSVTDFDVKVELTPYLFSDASNRISWRGLSTVENGEKTRRGTVLRKRAPGHKQAIEVGHTDKPTLAEWCHLYCASHAGLKVFSLKRKVTGFDAEKLKERLESMVRQTNYRGSLQVTFPVVNDQVDVYNDCKTNRWRMTNWIAWLCYLTLMFIFTWPYLFFRTKRFEVAVAEWPFSRPGQNGTKEYVSISEDQWYNMWARAVSKAVLEKRQATLDQQDLISSQSMDQPFNTGSSTVDGALGFLRAAVSATNEVNRQLGWGGHTC</sequence>
<evidence type="ECO:0000256" key="1">
    <source>
        <dbReference type="SAM" id="MobiDB-lite"/>
    </source>
</evidence>
<dbReference type="HOGENOM" id="CLU_042303_0_1_1"/>
<dbReference type="GeneID" id="19328169"/>
<keyword evidence="2" id="KW-0472">Membrane</keyword>
<dbReference type="OrthoDB" id="203796at2759"/>
<keyword evidence="4" id="KW-1185">Reference proteome</keyword>
<feature type="transmembrane region" description="Helical" evidence="2">
    <location>
        <begin position="270"/>
        <end position="290"/>
    </location>
</feature>
<protein>
    <submittedName>
        <fullName evidence="3">Putative abc transporter protein</fullName>
    </submittedName>
</protein>
<gene>
    <name evidence="3" type="ORF">UCRPA7_7411</name>
</gene>
<evidence type="ECO:0000256" key="2">
    <source>
        <dbReference type="SAM" id="Phobius"/>
    </source>
</evidence>
<proteinExistence type="predicted"/>
<reference evidence="4" key="1">
    <citation type="journal article" date="2013" name="Genome Announc.">
        <title>Draft genome sequence of the ascomycete Phaeoacremonium aleophilum strain UCR-PA7, a causal agent of the esca disease complex in grapevines.</title>
        <authorList>
            <person name="Blanco-Ulate B."/>
            <person name="Rolshausen P."/>
            <person name="Cantu D."/>
        </authorList>
    </citation>
    <scope>NUCLEOTIDE SEQUENCE [LARGE SCALE GENOMIC DNA]</scope>
    <source>
        <strain evidence="4">UCR-PA7</strain>
    </source>
</reference>
<feature type="region of interest" description="Disordered" evidence="1">
    <location>
        <begin position="1"/>
        <end position="60"/>
    </location>
</feature>
<evidence type="ECO:0000313" key="4">
    <source>
        <dbReference type="Proteomes" id="UP000014074"/>
    </source>
</evidence>
<feature type="compositionally biased region" description="Low complexity" evidence="1">
    <location>
        <begin position="49"/>
        <end position="60"/>
    </location>
</feature>
<organism evidence="3 4">
    <name type="scientific">Phaeoacremonium minimum (strain UCR-PA7)</name>
    <name type="common">Esca disease fungus</name>
    <name type="synonym">Togninia minima</name>
    <dbReference type="NCBI Taxonomy" id="1286976"/>
    <lineage>
        <taxon>Eukaryota</taxon>
        <taxon>Fungi</taxon>
        <taxon>Dikarya</taxon>
        <taxon>Ascomycota</taxon>
        <taxon>Pezizomycotina</taxon>
        <taxon>Sordariomycetes</taxon>
        <taxon>Sordariomycetidae</taxon>
        <taxon>Togniniales</taxon>
        <taxon>Togniniaceae</taxon>
        <taxon>Phaeoacremonium</taxon>
    </lineage>
</organism>
<keyword evidence="2" id="KW-1133">Transmembrane helix</keyword>